<evidence type="ECO:0000313" key="3">
    <source>
        <dbReference type="EMBL" id="MBB6429208.1"/>
    </source>
</evidence>
<keyword evidence="4" id="KW-1185">Reference proteome</keyword>
<feature type="signal peptide" evidence="2">
    <location>
        <begin position="1"/>
        <end position="24"/>
    </location>
</feature>
<feature type="chain" id="PRO_5030711785" description="Lipoprotein" evidence="2">
    <location>
        <begin position="25"/>
        <end position="215"/>
    </location>
</feature>
<dbReference type="AlphaFoldDB" id="A0A7X0H501"/>
<feature type="region of interest" description="Disordered" evidence="1">
    <location>
        <begin position="187"/>
        <end position="215"/>
    </location>
</feature>
<evidence type="ECO:0000256" key="2">
    <source>
        <dbReference type="SAM" id="SignalP"/>
    </source>
</evidence>
<dbReference type="RefSeq" id="WP_184676794.1">
    <property type="nucleotide sequence ID" value="NZ_JACHGY010000001.1"/>
</dbReference>
<evidence type="ECO:0008006" key="5">
    <source>
        <dbReference type="Google" id="ProtNLM"/>
    </source>
</evidence>
<protein>
    <recommendedName>
        <fullName evidence="5">Lipoprotein</fullName>
    </recommendedName>
</protein>
<dbReference type="PROSITE" id="PS51257">
    <property type="entry name" value="PROKAR_LIPOPROTEIN"/>
    <property type="match status" value="1"/>
</dbReference>
<keyword evidence="2" id="KW-0732">Signal</keyword>
<evidence type="ECO:0000256" key="1">
    <source>
        <dbReference type="SAM" id="MobiDB-lite"/>
    </source>
</evidence>
<accession>A0A7X0H501</accession>
<dbReference type="EMBL" id="JACHGY010000001">
    <property type="protein sequence ID" value="MBB6429208.1"/>
    <property type="molecule type" value="Genomic_DNA"/>
</dbReference>
<comment type="caution">
    <text evidence="3">The sequence shown here is derived from an EMBL/GenBank/DDBJ whole genome shotgun (WGS) entry which is preliminary data.</text>
</comment>
<reference evidence="3 4" key="1">
    <citation type="submission" date="2020-08" db="EMBL/GenBank/DDBJ databases">
        <title>Genomic Encyclopedia of Type Strains, Phase IV (KMG-IV): sequencing the most valuable type-strain genomes for metagenomic binning, comparative biology and taxonomic classification.</title>
        <authorList>
            <person name="Goeker M."/>
        </authorList>
    </citation>
    <scope>NUCLEOTIDE SEQUENCE [LARGE SCALE GENOMIC DNA]</scope>
    <source>
        <strain evidence="3 4">DSM 103725</strain>
    </source>
</reference>
<proteinExistence type="predicted"/>
<name>A0A7X0H501_9BACT</name>
<dbReference type="Proteomes" id="UP000541810">
    <property type="component" value="Unassembled WGS sequence"/>
</dbReference>
<organism evidence="3 4">
    <name type="scientific">Algisphaera agarilytica</name>
    <dbReference type="NCBI Taxonomy" id="1385975"/>
    <lineage>
        <taxon>Bacteria</taxon>
        <taxon>Pseudomonadati</taxon>
        <taxon>Planctomycetota</taxon>
        <taxon>Phycisphaerae</taxon>
        <taxon>Phycisphaerales</taxon>
        <taxon>Phycisphaeraceae</taxon>
        <taxon>Algisphaera</taxon>
    </lineage>
</organism>
<evidence type="ECO:0000313" key="4">
    <source>
        <dbReference type="Proteomes" id="UP000541810"/>
    </source>
</evidence>
<sequence>MKRRPPWKSFSLVALAFTACLSLTGCNSQQLEDLKAGLAEIQQVSTELDGTIAKIEKQMQGAPIDQDIQPFIDAIAKAREKKADYDAMGQAYLTKIQDIEDPGVLFGETLKSVGTVVPGPWGAWLGITKTAIAGIAETRRRRTVKAAENIVISLERSKTPDGVVDFHIGADELRSRMTPDAKDLVEKAQNKARPQGPVLGVLGDVSTEPPQDIAA</sequence>
<gene>
    <name evidence="3" type="ORF">HNQ40_001014</name>
</gene>